<dbReference type="AlphaFoldDB" id="A0A2N3G7E5"/>
<evidence type="ECO:0008006" key="4">
    <source>
        <dbReference type="Google" id="ProtNLM"/>
    </source>
</evidence>
<name>A0A2N3G7E5_9ACTN</name>
<organism evidence="2 3">
    <name type="scientific">Candidatus Anoxymicrobium japonicum</name>
    <dbReference type="NCBI Taxonomy" id="2013648"/>
    <lineage>
        <taxon>Bacteria</taxon>
        <taxon>Bacillati</taxon>
        <taxon>Actinomycetota</taxon>
        <taxon>Candidatus Geothermincolia</taxon>
        <taxon>Candidatus Geothermincolales</taxon>
        <taxon>Candidatus Anoxymicrobiaceae</taxon>
        <taxon>Candidatus Anoxymicrobium</taxon>
    </lineage>
</organism>
<dbReference type="EMBL" id="PHEX01000009">
    <property type="protein sequence ID" value="PKQ28636.1"/>
    <property type="molecule type" value="Genomic_DNA"/>
</dbReference>
<protein>
    <recommendedName>
        <fullName evidence="4">Zinc-ribbon domain-containing protein</fullName>
    </recommendedName>
</protein>
<evidence type="ECO:0000313" key="3">
    <source>
        <dbReference type="Proteomes" id="UP000233654"/>
    </source>
</evidence>
<dbReference type="Proteomes" id="UP000233654">
    <property type="component" value="Unassembled WGS sequence"/>
</dbReference>
<evidence type="ECO:0000313" key="2">
    <source>
        <dbReference type="EMBL" id="PKQ28636.1"/>
    </source>
</evidence>
<gene>
    <name evidence="2" type="ORF">CVT63_01610</name>
</gene>
<keyword evidence="1" id="KW-1133">Transmembrane helix</keyword>
<reference evidence="2 3" key="1">
    <citation type="journal article" date="2017" name="ISME J.">
        <title>Potential for microbial H2 and metal transformations associated with novel bacteria and archaea in deep terrestrial subsurface sediments.</title>
        <authorList>
            <person name="Hernsdorf A.W."/>
            <person name="Amano Y."/>
            <person name="Miyakawa K."/>
            <person name="Ise K."/>
            <person name="Suzuki Y."/>
            <person name="Anantharaman K."/>
            <person name="Probst A."/>
            <person name="Burstein D."/>
            <person name="Thomas B.C."/>
            <person name="Banfield J.F."/>
        </authorList>
    </citation>
    <scope>NUCLEOTIDE SEQUENCE [LARGE SCALE GENOMIC DNA]</scope>
    <source>
        <strain evidence="2">HGW-Actinobacteria-3</strain>
    </source>
</reference>
<accession>A0A2N3G7E5</accession>
<feature type="transmembrane region" description="Helical" evidence="1">
    <location>
        <begin position="63"/>
        <end position="87"/>
    </location>
</feature>
<keyword evidence="1" id="KW-0812">Transmembrane</keyword>
<comment type="caution">
    <text evidence="2">The sequence shown here is derived from an EMBL/GenBank/DDBJ whole genome shotgun (WGS) entry which is preliminary data.</text>
</comment>
<keyword evidence="1" id="KW-0472">Membrane</keyword>
<sequence length="303" mass="33756">MSPLKGCAYLKQCPDCAARNQETNLFCPICGYSFIDDPAGDDRARDHEKNRARFVAGIENSKLPIIVTVVIVVALGLGAGITSYVACRQIERNAMLPVKSGTLWNCSKCGRIYKNRVRVLDVKKSERDNYFVETAMGLCDTCKYGELVGRYQNLLEYFFHKGYFGGFTIDIAEPAAAFMNSHQELFPTTEKDRIAEYASPTDPALIERDYAEYVGKPVFLTGKALAVEIVNTPSGGNATFVRLQPTWENKALDMTFFVVYQGRSPVAKGDTIRCCLLPVDLIAYRSKSENVRIVLSIAIHMAR</sequence>
<proteinExistence type="predicted"/>
<evidence type="ECO:0000256" key="1">
    <source>
        <dbReference type="SAM" id="Phobius"/>
    </source>
</evidence>